<evidence type="ECO:0000313" key="13">
    <source>
        <dbReference type="Proteomes" id="UP000324504"/>
    </source>
</evidence>
<evidence type="ECO:0000313" key="10">
    <source>
        <dbReference type="EMBL" id="RXF54697.1"/>
    </source>
</evidence>
<evidence type="ECO:0000313" key="6">
    <source>
        <dbReference type="EMBL" id="MES5149432.1"/>
    </source>
</evidence>
<evidence type="ECO:0000313" key="15">
    <source>
        <dbReference type="Proteomes" id="UP000460132"/>
    </source>
</evidence>
<evidence type="ECO:0000313" key="2">
    <source>
        <dbReference type="EMBL" id="KAA8797856.1"/>
    </source>
</evidence>
<gene>
    <name evidence="6" type="ORF">ABVC42_05760</name>
    <name evidence="10" type="ORF">ERD32_11670</name>
    <name evidence="2" type="ORF">F1C02_05860</name>
    <name evidence="3" type="ORF">F1C09_09625</name>
    <name evidence="4" type="ORF">F8251_10395</name>
    <name evidence="8" type="ORF">GSR61_06370</name>
    <name evidence="7" type="ORF">GTK63_08420</name>
    <name evidence="9" type="ORF">GTO85_07280</name>
    <name evidence="5" type="ORF">HYQ56_0877</name>
</gene>
<accession>A0A135YL40</accession>
<dbReference type="EMBL" id="CP047415">
    <property type="protein sequence ID" value="QLL74159.1"/>
    <property type="molecule type" value="Genomic_DNA"/>
</dbReference>
<evidence type="ECO:0000313" key="9">
    <source>
        <dbReference type="EMBL" id="QLL74159.1"/>
    </source>
</evidence>
<dbReference type="Proteomes" id="UP000322051">
    <property type="component" value="Unassembled WGS sequence"/>
</dbReference>
<sequence length="47" mass="5518">MNWFYYLSVIISVIFAIAFLVIFFCAYKIYGNIEQALMKSQKGELDD</sequence>
<reference evidence="12 13" key="2">
    <citation type="submission" date="2019-09" db="EMBL/GenBank/DDBJ databases">
        <title>Comparative analysis of L. crispatus genomes revealed niche specific adaptation to different host and body sites.</title>
        <authorList>
            <person name="Pan M."/>
            <person name="Hidalgo-Cantabrana C."/>
            <person name="Barrangou R."/>
        </authorList>
    </citation>
    <scope>NUCLEOTIDE SEQUENCE [LARGE SCALE GENOMIC DNA]</scope>
    <source>
        <strain evidence="3 13">NCK2488</strain>
        <strain evidence="2 12">NCK973</strain>
    </source>
</reference>
<name>A0A135YL40_9LACO</name>
<keyword evidence="18" id="KW-1185">Reference proteome</keyword>
<feature type="transmembrane region" description="Helical" evidence="1">
    <location>
        <begin position="6"/>
        <end position="30"/>
    </location>
</feature>
<evidence type="ECO:0000313" key="14">
    <source>
        <dbReference type="Proteomes" id="UP000430323"/>
    </source>
</evidence>
<proteinExistence type="predicted"/>
<dbReference type="EMBL" id="VUAO01000013">
    <property type="protein sequence ID" value="KAA8797856.1"/>
    <property type="molecule type" value="Genomic_DNA"/>
</dbReference>
<reference evidence="7 15" key="6">
    <citation type="submission" date="2020-01" db="EMBL/GenBank/DDBJ databases">
        <title>Vaginal microbiome of pregnant Indian women: Insights into the genome of dominants Lactobacillus species.</title>
        <authorList>
            <person name="Das B."/>
            <person name="Mehta O."/>
            <person name="Ghosh T.S."/>
            <person name="Kothidar A."/>
            <person name="Gowtham M.R."/>
            <person name="Mitra R."/>
            <person name="Kshetrapal P."/>
            <person name="Wadhwa N."/>
            <person name="Thiruvengadam R."/>
            <person name="Nair G.B."/>
            <person name="Bhatnagar S."/>
            <person name="Pore S."/>
        </authorList>
    </citation>
    <scope>NUCLEOTIDE SEQUENCE [LARGE SCALE GENOMIC DNA]</scope>
    <source>
        <strain evidence="7 15">Indica2</strain>
    </source>
</reference>
<dbReference type="EMBL" id="VUAV01000092">
    <property type="protein sequence ID" value="KAA8811678.1"/>
    <property type="molecule type" value="Genomic_DNA"/>
</dbReference>
<dbReference type="AlphaFoldDB" id="A0A135YL40"/>
<dbReference type="Proteomes" id="UP000289808">
    <property type="component" value="Unassembled WGS sequence"/>
</dbReference>
<reference evidence="4 14" key="3">
    <citation type="submission" date="2019-09" db="EMBL/GenBank/DDBJ databases">
        <title>Investigation of probiotic properties of different lactic acid bacteria.</title>
        <authorList>
            <person name="Jaomanjaka F."/>
            <person name="Blanc P."/>
        </authorList>
    </citation>
    <scope>NUCLEOTIDE SEQUENCE [LARGE SCALE GENOMIC DNA]</scope>
    <source>
        <strain evidence="4 14">BIO6272</strain>
    </source>
</reference>
<dbReference type="Proteomes" id="UP000430323">
    <property type="component" value="Unassembled WGS sequence"/>
</dbReference>
<evidence type="ECO:0000313" key="18">
    <source>
        <dbReference type="Proteomes" id="UP001434419"/>
    </source>
</evidence>
<reference evidence="8 16" key="4">
    <citation type="submission" date="2019-12" db="EMBL/GenBank/DDBJ databases">
        <title>Complete Genome Sequences of Lactobacillus strains, C25 and P38, Isolated from Chicken Cecum.</title>
        <authorList>
            <person name="Hassan H.M."/>
            <person name="Mendoza M."/>
            <person name="Rezvani M."/>
            <person name="Koci M.D."/>
            <person name="Dickey A.N."/>
            <person name="Scholl E.H."/>
        </authorList>
    </citation>
    <scope>NUCLEOTIDE SEQUENCE [LARGE SCALE GENOMIC DNA]</scope>
    <source>
        <strain evidence="8 16">C25</strain>
    </source>
</reference>
<keyword evidence="1" id="KW-0472">Membrane</keyword>
<dbReference type="Proteomes" id="UP000324504">
    <property type="component" value="Unassembled WGS sequence"/>
</dbReference>
<organism evidence="7 15">
    <name type="scientific">Lactobacillus crispatus</name>
    <dbReference type="NCBI Taxonomy" id="47770"/>
    <lineage>
        <taxon>Bacteria</taxon>
        <taxon>Bacillati</taxon>
        <taxon>Bacillota</taxon>
        <taxon>Bacilli</taxon>
        <taxon>Lactobacillales</taxon>
        <taxon>Lactobacillaceae</taxon>
        <taxon>Lactobacillus</taxon>
    </lineage>
</organism>
<dbReference type="EMBL" id="WWFF01000012">
    <property type="protein sequence ID" value="MYN54320.1"/>
    <property type="molecule type" value="Genomic_DNA"/>
</dbReference>
<reference evidence="6" key="8">
    <citation type="submission" date="2024-06" db="EMBL/GenBank/DDBJ databases">
        <title>Vaginal Lactobacillus fatty acid response mechanisms reveal a metabolite-targeted strategy for bacterial vaginosis treatment.</title>
        <authorList>
            <person name="Zhu M."/>
            <person name="Blainey P.C."/>
            <person name="Bloom S.M."/>
            <person name="Kwon D.S."/>
        </authorList>
    </citation>
    <scope>NUCLEOTIDE SEQUENCE</scope>
    <source>
        <strain evidence="6">194_F1_1</strain>
    </source>
</reference>
<evidence type="ECO:0000313" key="17">
    <source>
        <dbReference type="Proteomes" id="UP000510660"/>
    </source>
</evidence>
<dbReference type="RefSeq" id="WP_005719075.1">
    <property type="nucleotide sequence ID" value="NZ_CP046589.1"/>
</dbReference>
<evidence type="ECO:0000313" key="4">
    <source>
        <dbReference type="EMBL" id="KAB1967590.1"/>
    </source>
</evidence>
<reference evidence="9 17" key="5">
    <citation type="submission" date="2020-01" db="EMBL/GenBank/DDBJ databases">
        <title>Complete and circular genome sequences of six lactobacillus isolates from horses.</title>
        <authorList>
            <person name="Hassan H.M."/>
        </authorList>
    </citation>
    <scope>NUCLEOTIDE SEQUENCE [LARGE SCALE GENOMIC DNA]</scope>
    <source>
        <strain evidence="9 17">1D</strain>
    </source>
</reference>
<reference evidence="10 11" key="1">
    <citation type="submission" date="2019-01" db="EMBL/GenBank/DDBJ databases">
        <title>The genome sequence of Lactobacillus crispatus L49.</title>
        <authorList>
            <person name="Zhong J."/>
            <person name="Zhang J."/>
        </authorList>
    </citation>
    <scope>NUCLEOTIDE SEQUENCE [LARGE SCALE GENOMIC DNA]</scope>
    <source>
        <strain evidence="10 11">L49</strain>
    </source>
</reference>
<dbReference type="EMBL" id="JACCPP010000011">
    <property type="protein sequence ID" value="MBI1707897.1"/>
    <property type="molecule type" value="Genomic_DNA"/>
</dbReference>
<keyword evidence="1" id="KW-1133">Transmembrane helix</keyword>
<dbReference type="Proteomes" id="UP000460132">
    <property type="component" value="Unassembled WGS sequence"/>
</dbReference>
<dbReference type="EMBL" id="SCLX01000117">
    <property type="protein sequence ID" value="RXF54697.1"/>
    <property type="molecule type" value="Genomic_DNA"/>
</dbReference>
<dbReference type="Proteomes" id="UP001194414">
    <property type="component" value="Unassembled WGS sequence"/>
</dbReference>
<accession>A0A6P1TY80</accession>
<evidence type="ECO:0000313" key="16">
    <source>
        <dbReference type="Proteomes" id="UP000464915"/>
    </source>
</evidence>
<dbReference type="Proteomes" id="UP001434419">
    <property type="component" value="Unassembled WGS sequence"/>
</dbReference>
<protein>
    <submittedName>
        <fullName evidence="7">Uncharacterized protein</fullName>
    </submittedName>
</protein>
<evidence type="ECO:0000313" key="8">
    <source>
        <dbReference type="EMBL" id="QHQ68203.1"/>
    </source>
</evidence>
<keyword evidence="1" id="KW-0812">Transmembrane</keyword>
<evidence type="ECO:0000313" key="12">
    <source>
        <dbReference type="Proteomes" id="UP000322051"/>
    </source>
</evidence>
<dbReference type="EMBL" id="JBETVU010000012">
    <property type="protein sequence ID" value="MES5149432.1"/>
    <property type="molecule type" value="Genomic_DNA"/>
</dbReference>
<evidence type="ECO:0000313" key="7">
    <source>
        <dbReference type="EMBL" id="MYN54320.1"/>
    </source>
</evidence>
<evidence type="ECO:0000313" key="11">
    <source>
        <dbReference type="Proteomes" id="UP000289808"/>
    </source>
</evidence>
<dbReference type="Proteomes" id="UP000510660">
    <property type="component" value="Chromosome"/>
</dbReference>
<evidence type="ECO:0000256" key="1">
    <source>
        <dbReference type="SAM" id="Phobius"/>
    </source>
</evidence>
<evidence type="ECO:0000313" key="5">
    <source>
        <dbReference type="EMBL" id="MBI1707897.1"/>
    </source>
</evidence>
<dbReference type="EMBL" id="WBOB01000106">
    <property type="protein sequence ID" value="KAB1967590.1"/>
    <property type="molecule type" value="Genomic_DNA"/>
</dbReference>
<dbReference type="Proteomes" id="UP000464915">
    <property type="component" value="Chromosome"/>
</dbReference>
<evidence type="ECO:0000313" key="3">
    <source>
        <dbReference type="EMBL" id="KAA8811678.1"/>
    </source>
</evidence>
<dbReference type="EMBL" id="CP047142">
    <property type="protein sequence ID" value="QHQ68203.1"/>
    <property type="molecule type" value="Genomic_DNA"/>
</dbReference>
<reference evidence="5" key="7">
    <citation type="submission" date="2020-07" db="EMBL/GenBank/DDBJ databases">
        <title>Comparative genomics analyses of Lactobacillus crispatus isolated from different ecological niches.</title>
        <authorList>
            <person name="Mancino W."/>
            <person name="Mancabelli L."/>
            <person name="Lugli G.A."/>
            <person name="Milani C."/>
            <person name="Viappiani A."/>
            <person name="Anzalone R."/>
            <person name="Longhi G."/>
            <person name="Ventura M."/>
            <person name="Turroni F."/>
        </authorList>
    </citation>
    <scope>NUCLEOTIDE SEQUENCE</scope>
    <source>
        <strain evidence="5">LB65</strain>
    </source>
</reference>